<dbReference type="CDD" id="cd00838">
    <property type="entry name" value="MPP_superfamily"/>
    <property type="match status" value="1"/>
</dbReference>
<dbReference type="OrthoDB" id="9813918at2"/>
<dbReference type="STRING" id="870908.SAMN04488044_0174"/>
<reference evidence="2" key="1">
    <citation type="submission" date="2016-11" db="EMBL/GenBank/DDBJ databases">
        <authorList>
            <person name="Varghese N."/>
            <person name="Submissions S."/>
        </authorList>
    </citation>
    <scope>NUCLEOTIDE SEQUENCE [LARGE SCALE GENOMIC DNA]</scope>
    <source>
        <strain evidence="2">DSM 28223</strain>
    </source>
</reference>
<dbReference type="Proteomes" id="UP000184211">
    <property type="component" value="Unassembled WGS sequence"/>
</dbReference>
<dbReference type="RefSeq" id="WP_072789167.1">
    <property type="nucleotide sequence ID" value="NZ_FQWM01000001.1"/>
</dbReference>
<protein>
    <submittedName>
        <fullName evidence="1">Calcineurin-like phosphoesterase superfamily domain-containing protein</fullName>
    </submittedName>
</protein>
<evidence type="ECO:0000313" key="1">
    <source>
        <dbReference type="EMBL" id="SHG22711.1"/>
    </source>
</evidence>
<keyword evidence="2" id="KW-1185">Reference proteome</keyword>
<sequence length="267" mass="28759">MKVCDLGQLDTPLLLFGGPYSNLHASRALLDFAKKGGFGPEHVICTGDLVAYCADPVETATLWQDFGGPILAGNCEKQLAENAMDCGCGFEAGTTCDLLSAGWFAHADRLVRTKMRAWLGALPDLMVFQHHGQRFAVVHGGLTDISRFLWPVSPEAAFLQEFDAIADQIGRVDGVIAGHCGIAFEKMLSNGQRWINTGAIGMPPNDGTPQTAFAVMTAGQVAFHRLDYDAASASKAMEAVGLTQGYHRALLNGHWPSEDVLPPDMRR</sequence>
<proteinExistence type="predicted"/>
<name>A0A1M5I369_9RHOB</name>
<dbReference type="EMBL" id="FQWM01000001">
    <property type="protein sequence ID" value="SHG22711.1"/>
    <property type="molecule type" value="Genomic_DNA"/>
</dbReference>
<dbReference type="InterPro" id="IPR029052">
    <property type="entry name" value="Metallo-depent_PP-like"/>
</dbReference>
<dbReference type="AlphaFoldDB" id="A0A1M5I369"/>
<dbReference type="SUPFAM" id="SSF56300">
    <property type="entry name" value="Metallo-dependent phosphatases"/>
    <property type="match status" value="1"/>
</dbReference>
<organism evidence="1 2">
    <name type="scientific">Cognatishimia maritima</name>
    <dbReference type="NCBI Taxonomy" id="870908"/>
    <lineage>
        <taxon>Bacteria</taxon>
        <taxon>Pseudomonadati</taxon>
        <taxon>Pseudomonadota</taxon>
        <taxon>Alphaproteobacteria</taxon>
        <taxon>Rhodobacterales</taxon>
        <taxon>Paracoccaceae</taxon>
        <taxon>Cognatishimia</taxon>
    </lineage>
</organism>
<accession>A0A1M5I369</accession>
<gene>
    <name evidence="1" type="ORF">SAMN04488044_0174</name>
</gene>
<evidence type="ECO:0000313" key="2">
    <source>
        <dbReference type="Proteomes" id="UP000184211"/>
    </source>
</evidence>
<dbReference type="Gene3D" id="3.60.21.10">
    <property type="match status" value="1"/>
</dbReference>